<feature type="domain" description="Guanylate cyclase" evidence="18">
    <location>
        <begin position="376"/>
        <end position="514"/>
    </location>
</feature>
<evidence type="ECO:0000256" key="1">
    <source>
        <dbReference type="ARBA" id="ARBA00001593"/>
    </source>
</evidence>
<feature type="non-terminal residue" evidence="19">
    <location>
        <position position="573"/>
    </location>
</feature>
<keyword evidence="9" id="KW-0067">ATP-binding</keyword>
<keyword evidence="20" id="KW-1185">Reference proteome</keyword>
<accession>A0A8S3Z4A6</accession>
<dbReference type="SMART" id="SM00044">
    <property type="entry name" value="CYCc"/>
    <property type="match status" value="1"/>
</dbReference>
<protein>
    <recommendedName>
        <fullName evidence="4">adenylate cyclase</fullName>
        <ecNumber evidence="4">4.6.1.1</ecNumber>
    </recommendedName>
</protein>
<reference evidence="19" key="1">
    <citation type="submission" date="2021-04" db="EMBL/GenBank/DDBJ databases">
        <authorList>
            <consortium name="Molecular Ecology Group"/>
        </authorList>
    </citation>
    <scope>NUCLEOTIDE SEQUENCE</scope>
</reference>
<evidence type="ECO:0000313" key="20">
    <source>
        <dbReference type="Proteomes" id="UP000678393"/>
    </source>
</evidence>
<dbReference type="GO" id="GO:0007189">
    <property type="term" value="P:adenylate cyclase-activating G protein-coupled receptor signaling pathway"/>
    <property type="evidence" value="ECO:0007669"/>
    <property type="project" value="TreeGrafter"/>
</dbReference>
<feature type="transmembrane region" description="Helical" evidence="17">
    <location>
        <begin position="222"/>
        <end position="239"/>
    </location>
</feature>
<dbReference type="Gene3D" id="3.30.70.1230">
    <property type="entry name" value="Nucleotide cyclase"/>
    <property type="match status" value="1"/>
</dbReference>
<keyword evidence="10" id="KW-0460">Magnesium</keyword>
<dbReference type="CDD" id="cd07302">
    <property type="entry name" value="CHD"/>
    <property type="match status" value="1"/>
</dbReference>
<dbReference type="EMBL" id="CAJHNH020001372">
    <property type="protein sequence ID" value="CAG5122835.1"/>
    <property type="molecule type" value="Genomic_DNA"/>
</dbReference>
<dbReference type="PROSITE" id="PS50125">
    <property type="entry name" value="GUANYLATE_CYCLASE_2"/>
    <property type="match status" value="1"/>
</dbReference>
<keyword evidence="14" id="KW-0325">Glycoprotein</keyword>
<evidence type="ECO:0000256" key="15">
    <source>
        <dbReference type="ARBA" id="ARBA00023239"/>
    </source>
</evidence>
<evidence type="ECO:0000256" key="3">
    <source>
        <dbReference type="ARBA" id="ARBA00004141"/>
    </source>
</evidence>
<keyword evidence="13 17" id="KW-0472">Membrane</keyword>
<feature type="transmembrane region" description="Helical" evidence="17">
    <location>
        <begin position="109"/>
        <end position="135"/>
    </location>
</feature>
<comment type="cofactor">
    <cofactor evidence="2">
        <name>Mg(2+)</name>
        <dbReference type="ChEBI" id="CHEBI:18420"/>
    </cofactor>
</comment>
<dbReference type="GO" id="GO:0035556">
    <property type="term" value="P:intracellular signal transduction"/>
    <property type="evidence" value="ECO:0007669"/>
    <property type="project" value="InterPro"/>
</dbReference>
<keyword evidence="7" id="KW-0677">Repeat</keyword>
<feature type="transmembrane region" description="Helical" evidence="17">
    <location>
        <begin position="156"/>
        <end position="176"/>
    </location>
</feature>
<evidence type="ECO:0000256" key="16">
    <source>
        <dbReference type="RuleBase" id="RU000405"/>
    </source>
</evidence>
<keyword evidence="8" id="KW-0547">Nucleotide-binding</keyword>
<comment type="similarity">
    <text evidence="16">Belongs to the adenylyl cyclase class-4/guanylyl cyclase family.</text>
</comment>
<dbReference type="GO" id="GO:0005524">
    <property type="term" value="F:ATP binding"/>
    <property type="evidence" value="ECO:0007669"/>
    <property type="project" value="UniProtKB-KW"/>
</dbReference>
<sequence>HVHISSATKEYLNGDYDLIPGNGHERDSYIKALGIQTFLISTSTRRHKAFDNTREHISTGALKRMGIEEKGQFSVKPDLMFSDHILCQLIIITVLTVSELIFLDRHLQLLVVLPLLVTLELILFLICCCGFVPCLPLHMRLAVNTFFGRRLFTQCILAASTCVAFLAVLLPMLYLATPDLESCLTEKYGNFSRRTVQLANITLNSKRTICNPSLSTSFFPENFLLGVVVVMLSTSVYLESTSLAKLILTLFIAVVFLLLIQLQYVNLFINRDYIIMFEHGSDPSSSAPWIPLKWEAIFIIAVTTIILFLHAQQVESTARLDFIWKIQAQEEKEQMESLRDYNLKLLSNILPLHVAKHFLKVTDYTDLYYEDINNVGVMFASIVNFAEFYTELEANNEGVECLRLLNEIIADFDTLLSNKRFSCVEKIKTVGQTYMCASGLTSRTNFTDMTHILALADYTFALQKQLHYINENSFNNFLLRIGLNVGPVVAGVIGVKKPHYDIWGNTVNVASRMDSTGLPSKIQVTMDMYSILSKYGYALTLRGIVKVKGKGDMQTYFLDSLPPHVSIEDVLVQ</sequence>
<keyword evidence="11 17" id="KW-1133">Transmembrane helix</keyword>
<dbReference type="PANTHER" id="PTHR45627">
    <property type="entry name" value="ADENYLATE CYCLASE TYPE 1"/>
    <property type="match status" value="1"/>
</dbReference>
<feature type="transmembrane region" description="Helical" evidence="17">
    <location>
        <begin position="246"/>
        <end position="269"/>
    </location>
</feature>
<dbReference type="OrthoDB" id="2107370at2759"/>
<evidence type="ECO:0000259" key="18">
    <source>
        <dbReference type="PROSITE" id="PS50125"/>
    </source>
</evidence>
<evidence type="ECO:0000256" key="5">
    <source>
        <dbReference type="ARBA" id="ARBA00022692"/>
    </source>
</evidence>
<dbReference type="Proteomes" id="UP000678393">
    <property type="component" value="Unassembled WGS sequence"/>
</dbReference>
<dbReference type="EC" id="4.6.1.1" evidence="4"/>
<evidence type="ECO:0000256" key="17">
    <source>
        <dbReference type="SAM" id="Phobius"/>
    </source>
</evidence>
<organism evidence="19 20">
    <name type="scientific">Candidula unifasciata</name>
    <dbReference type="NCBI Taxonomy" id="100452"/>
    <lineage>
        <taxon>Eukaryota</taxon>
        <taxon>Metazoa</taxon>
        <taxon>Spiralia</taxon>
        <taxon>Lophotrochozoa</taxon>
        <taxon>Mollusca</taxon>
        <taxon>Gastropoda</taxon>
        <taxon>Heterobranchia</taxon>
        <taxon>Euthyneura</taxon>
        <taxon>Panpulmonata</taxon>
        <taxon>Eupulmonata</taxon>
        <taxon>Stylommatophora</taxon>
        <taxon>Helicina</taxon>
        <taxon>Helicoidea</taxon>
        <taxon>Geomitridae</taxon>
        <taxon>Candidula</taxon>
    </lineage>
</organism>
<proteinExistence type="inferred from homology"/>
<dbReference type="PANTHER" id="PTHR45627:SF16">
    <property type="entry name" value="ADENYLATE CYCLASE"/>
    <property type="match status" value="1"/>
</dbReference>
<keyword evidence="6" id="KW-0479">Metal-binding</keyword>
<dbReference type="Pfam" id="PF00211">
    <property type="entry name" value="Guanylate_cyc"/>
    <property type="match status" value="1"/>
</dbReference>
<dbReference type="InterPro" id="IPR029787">
    <property type="entry name" value="Nucleotide_cyclase"/>
</dbReference>
<dbReference type="AlphaFoldDB" id="A0A8S3Z4A6"/>
<feature type="transmembrane region" description="Helical" evidence="17">
    <location>
        <begin position="289"/>
        <end position="309"/>
    </location>
</feature>
<feature type="transmembrane region" description="Helical" evidence="17">
    <location>
        <begin position="85"/>
        <end position="103"/>
    </location>
</feature>
<evidence type="ECO:0000256" key="2">
    <source>
        <dbReference type="ARBA" id="ARBA00001946"/>
    </source>
</evidence>
<evidence type="ECO:0000256" key="11">
    <source>
        <dbReference type="ARBA" id="ARBA00022989"/>
    </source>
</evidence>
<evidence type="ECO:0000256" key="7">
    <source>
        <dbReference type="ARBA" id="ARBA00022737"/>
    </source>
</evidence>
<evidence type="ECO:0000256" key="14">
    <source>
        <dbReference type="ARBA" id="ARBA00023180"/>
    </source>
</evidence>
<keyword evidence="12" id="KW-0115">cAMP biosynthesis</keyword>
<dbReference type="GO" id="GO:0006171">
    <property type="term" value="P:cAMP biosynthetic process"/>
    <property type="evidence" value="ECO:0007669"/>
    <property type="project" value="UniProtKB-KW"/>
</dbReference>
<gene>
    <name evidence="19" type="ORF">CUNI_LOCUS8393</name>
</gene>
<comment type="catalytic activity">
    <reaction evidence="1">
        <text>ATP = 3',5'-cyclic AMP + diphosphate</text>
        <dbReference type="Rhea" id="RHEA:15389"/>
        <dbReference type="ChEBI" id="CHEBI:30616"/>
        <dbReference type="ChEBI" id="CHEBI:33019"/>
        <dbReference type="ChEBI" id="CHEBI:58165"/>
        <dbReference type="EC" id="4.6.1.1"/>
    </reaction>
</comment>
<dbReference type="GO" id="GO:0004016">
    <property type="term" value="F:adenylate cyclase activity"/>
    <property type="evidence" value="ECO:0007669"/>
    <property type="project" value="UniProtKB-EC"/>
</dbReference>
<evidence type="ECO:0000256" key="10">
    <source>
        <dbReference type="ARBA" id="ARBA00022842"/>
    </source>
</evidence>
<name>A0A8S3Z4A6_9EUPU</name>
<dbReference type="PROSITE" id="PS00452">
    <property type="entry name" value="GUANYLATE_CYCLASE_1"/>
    <property type="match status" value="1"/>
</dbReference>
<evidence type="ECO:0000256" key="4">
    <source>
        <dbReference type="ARBA" id="ARBA00012201"/>
    </source>
</evidence>
<evidence type="ECO:0000256" key="13">
    <source>
        <dbReference type="ARBA" id="ARBA00023136"/>
    </source>
</evidence>
<evidence type="ECO:0000313" key="19">
    <source>
        <dbReference type="EMBL" id="CAG5122835.1"/>
    </source>
</evidence>
<dbReference type="GO" id="GO:0005886">
    <property type="term" value="C:plasma membrane"/>
    <property type="evidence" value="ECO:0007669"/>
    <property type="project" value="TreeGrafter"/>
</dbReference>
<evidence type="ECO:0000256" key="6">
    <source>
        <dbReference type="ARBA" id="ARBA00022723"/>
    </source>
</evidence>
<comment type="subcellular location">
    <subcellularLocation>
        <location evidence="3">Membrane</location>
        <topology evidence="3">Multi-pass membrane protein</topology>
    </subcellularLocation>
</comment>
<keyword evidence="15 16" id="KW-0456">Lyase</keyword>
<dbReference type="SUPFAM" id="SSF55073">
    <property type="entry name" value="Nucleotide cyclase"/>
    <property type="match status" value="1"/>
</dbReference>
<dbReference type="FunFam" id="3.30.70.1230:FF:000001">
    <property type="entry name" value="Adenylate cyclase"/>
    <property type="match status" value="1"/>
</dbReference>
<evidence type="ECO:0000256" key="8">
    <source>
        <dbReference type="ARBA" id="ARBA00022741"/>
    </source>
</evidence>
<evidence type="ECO:0000256" key="9">
    <source>
        <dbReference type="ARBA" id="ARBA00022840"/>
    </source>
</evidence>
<dbReference type="InterPro" id="IPR001054">
    <property type="entry name" value="A/G_cyclase"/>
</dbReference>
<evidence type="ECO:0000256" key="12">
    <source>
        <dbReference type="ARBA" id="ARBA00022998"/>
    </source>
</evidence>
<dbReference type="InterPro" id="IPR018297">
    <property type="entry name" value="A/G_cyclase_CS"/>
</dbReference>
<dbReference type="GO" id="GO:0046872">
    <property type="term" value="F:metal ion binding"/>
    <property type="evidence" value="ECO:0007669"/>
    <property type="project" value="UniProtKB-KW"/>
</dbReference>
<comment type="caution">
    <text evidence="19">The sequence shown here is derived from an EMBL/GenBank/DDBJ whole genome shotgun (WGS) entry which is preliminary data.</text>
</comment>
<keyword evidence="5 17" id="KW-0812">Transmembrane</keyword>